<protein>
    <submittedName>
        <fullName evidence="1">Uncharacterized protein</fullName>
    </submittedName>
</protein>
<evidence type="ECO:0000313" key="2">
    <source>
        <dbReference type="Proteomes" id="UP000314294"/>
    </source>
</evidence>
<keyword evidence="2" id="KW-1185">Reference proteome</keyword>
<proteinExistence type="predicted"/>
<accession>A0A4Z2E8N5</accession>
<name>A0A4Z2E8N5_9TELE</name>
<dbReference type="AlphaFoldDB" id="A0A4Z2E8N5"/>
<dbReference type="Proteomes" id="UP000314294">
    <property type="component" value="Unassembled WGS sequence"/>
</dbReference>
<evidence type="ECO:0000313" key="1">
    <source>
        <dbReference type="EMBL" id="TNN25125.1"/>
    </source>
</evidence>
<organism evidence="1 2">
    <name type="scientific">Liparis tanakae</name>
    <name type="common">Tanaka's snailfish</name>
    <dbReference type="NCBI Taxonomy" id="230148"/>
    <lineage>
        <taxon>Eukaryota</taxon>
        <taxon>Metazoa</taxon>
        <taxon>Chordata</taxon>
        <taxon>Craniata</taxon>
        <taxon>Vertebrata</taxon>
        <taxon>Euteleostomi</taxon>
        <taxon>Actinopterygii</taxon>
        <taxon>Neopterygii</taxon>
        <taxon>Teleostei</taxon>
        <taxon>Neoteleostei</taxon>
        <taxon>Acanthomorphata</taxon>
        <taxon>Eupercaria</taxon>
        <taxon>Perciformes</taxon>
        <taxon>Cottioidei</taxon>
        <taxon>Cottales</taxon>
        <taxon>Liparidae</taxon>
        <taxon>Liparis</taxon>
    </lineage>
</organism>
<comment type="caution">
    <text evidence="1">The sequence shown here is derived from an EMBL/GenBank/DDBJ whole genome shotgun (WGS) entry which is preliminary data.</text>
</comment>
<dbReference type="EMBL" id="SRLO01013363">
    <property type="protein sequence ID" value="TNN25125.1"/>
    <property type="molecule type" value="Genomic_DNA"/>
</dbReference>
<sequence>MGRMAGTGTAVSGMGTSELGCQPRWRFFGGPEFMAEDTERERATCGGQRFEEAAVSAEVLTPKEHGGHLRRSGGRRI</sequence>
<reference evidence="1 2" key="1">
    <citation type="submission" date="2019-03" db="EMBL/GenBank/DDBJ databases">
        <title>First draft genome of Liparis tanakae, snailfish: a comprehensive survey of snailfish specific genes.</title>
        <authorList>
            <person name="Kim W."/>
            <person name="Song I."/>
            <person name="Jeong J.-H."/>
            <person name="Kim D."/>
            <person name="Kim S."/>
            <person name="Ryu S."/>
            <person name="Song J.Y."/>
            <person name="Lee S.K."/>
        </authorList>
    </citation>
    <scope>NUCLEOTIDE SEQUENCE [LARGE SCALE GENOMIC DNA]</scope>
    <source>
        <tissue evidence="1">Muscle</tissue>
    </source>
</reference>
<gene>
    <name evidence="1" type="ORF">EYF80_064747</name>
</gene>